<sequence>MDVSNSPVTIFIASSGGARHVWVSGSFKRQSDDNLLRPEFTQFMFYNYRFNYHGKARQQSTHQNYTRDMEETDVRHAEMILSSRPTARDPLGACAAMSLGCGVGGVLRPASQRSEGTFGRAGRVSEMPGSKSVKEIPLLGTYIIRDQASCVSSRTHLMLQEDPVEKMER</sequence>
<gene>
    <name evidence="1" type="ORF">PsorP6_015240</name>
</gene>
<name>A0ACC0VSQ1_9STRA</name>
<dbReference type="Proteomes" id="UP001163321">
    <property type="component" value="Chromosome 7"/>
</dbReference>
<evidence type="ECO:0000313" key="2">
    <source>
        <dbReference type="Proteomes" id="UP001163321"/>
    </source>
</evidence>
<evidence type="ECO:0000313" key="1">
    <source>
        <dbReference type="EMBL" id="KAI9909517.1"/>
    </source>
</evidence>
<organism evidence="1 2">
    <name type="scientific">Peronosclerospora sorghi</name>
    <dbReference type="NCBI Taxonomy" id="230839"/>
    <lineage>
        <taxon>Eukaryota</taxon>
        <taxon>Sar</taxon>
        <taxon>Stramenopiles</taxon>
        <taxon>Oomycota</taxon>
        <taxon>Peronosporomycetes</taxon>
        <taxon>Peronosporales</taxon>
        <taxon>Peronosporaceae</taxon>
        <taxon>Peronosclerospora</taxon>
    </lineage>
</organism>
<protein>
    <submittedName>
        <fullName evidence="1">Uncharacterized protein</fullName>
    </submittedName>
</protein>
<comment type="caution">
    <text evidence="1">The sequence shown here is derived from an EMBL/GenBank/DDBJ whole genome shotgun (WGS) entry which is preliminary data.</text>
</comment>
<dbReference type="EMBL" id="CM047586">
    <property type="protein sequence ID" value="KAI9909517.1"/>
    <property type="molecule type" value="Genomic_DNA"/>
</dbReference>
<keyword evidence="2" id="KW-1185">Reference proteome</keyword>
<accession>A0ACC0VSQ1</accession>
<reference evidence="1 2" key="1">
    <citation type="journal article" date="2022" name="bioRxiv">
        <title>The genome of the oomycete Peronosclerospora sorghi, a cosmopolitan pathogen of maize and sorghum, is inflated with dispersed pseudogenes.</title>
        <authorList>
            <person name="Fletcher K."/>
            <person name="Martin F."/>
            <person name="Isakeit T."/>
            <person name="Cavanaugh K."/>
            <person name="Magill C."/>
            <person name="Michelmore R."/>
        </authorList>
    </citation>
    <scope>NUCLEOTIDE SEQUENCE [LARGE SCALE GENOMIC DNA]</scope>
    <source>
        <strain evidence="1">P6</strain>
    </source>
</reference>
<proteinExistence type="predicted"/>